<evidence type="ECO:0000259" key="1">
    <source>
        <dbReference type="Pfam" id="PF01965"/>
    </source>
</evidence>
<gene>
    <name evidence="2" type="ordered locus">VMUT_0720</name>
</gene>
<dbReference type="HOGENOM" id="CLU_1536745_0_0_2"/>
<dbReference type="PANTHER" id="PTHR48094:SF12">
    <property type="entry name" value="PARKINSON DISEASE PROTEIN 7 HOMOLOG"/>
    <property type="match status" value="1"/>
</dbReference>
<dbReference type="STRING" id="985053.VMUT_0720"/>
<proteinExistence type="predicted"/>
<dbReference type="InterPro" id="IPR002818">
    <property type="entry name" value="DJ-1/PfpI"/>
</dbReference>
<dbReference type="GO" id="GO:0005737">
    <property type="term" value="C:cytoplasm"/>
    <property type="evidence" value="ECO:0007669"/>
    <property type="project" value="TreeGrafter"/>
</dbReference>
<dbReference type="eggNOG" id="arCOG00769">
    <property type="taxonomic scope" value="Archaea"/>
</dbReference>
<dbReference type="RefSeq" id="WP_013604094.1">
    <property type="nucleotide sequence ID" value="NC_015151.1"/>
</dbReference>
<evidence type="ECO:0000313" key="2">
    <source>
        <dbReference type="EMBL" id="ADY00931.1"/>
    </source>
</evidence>
<dbReference type="InterPro" id="IPR050325">
    <property type="entry name" value="Prot/Nucl_acid_deglycase"/>
</dbReference>
<reference evidence="2 3" key="1">
    <citation type="journal article" date="2011" name="J. Bacteriol.">
        <title>Complete genome sequence of 'Vulcanisaeta moutnovskia' strain 768-28, a novel member of the hyperthermophilic crenarchaeal genus vulcanisaeta.</title>
        <authorList>
            <person name="Gumerov V.M."/>
            <person name="Mardanov A.V."/>
            <person name="Beletsky A.V."/>
            <person name="Prokofeva M.I."/>
            <person name="Bonch-Osmolovskaya E.A."/>
            <person name="Ravin N.V."/>
            <person name="Skryabin K.G."/>
        </authorList>
    </citation>
    <scope>NUCLEOTIDE SEQUENCE [LARGE SCALE GENOMIC DNA]</scope>
    <source>
        <strain evidence="2 3">768-28</strain>
    </source>
</reference>
<evidence type="ECO:0000313" key="3">
    <source>
        <dbReference type="Proteomes" id="UP000007485"/>
    </source>
</evidence>
<dbReference type="Pfam" id="PF01965">
    <property type="entry name" value="DJ-1_PfpI"/>
    <property type="match status" value="1"/>
</dbReference>
<dbReference type="SUPFAM" id="SSF52317">
    <property type="entry name" value="Class I glutamine amidotransferase-like"/>
    <property type="match status" value="1"/>
</dbReference>
<dbReference type="AlphaFoldDB" id="F0QW07"/>
<sequence>MKALIIVADVSYKGEYSMAVQALRQLGMEVSTGLVSKSVNVNFDIDLTGGLSEGILSNYDAVIYIGGYWAYYASTGKEIPGRVKPMVNKEVFEEILTQSVNGGKTTILPLATPAYAAKLGLLKGKKATVYPTTDLITILRNNGVEYINDNFVIDGSIITLKKVTVESLTKALSK</sequence>
<dbReference type="InterPro" id="IPR029062">
    <property type="entry name" value="Class_I_gatase-like"/>
</dbReference>
<dbReference type="PANTHER" id="PTHR48094">
    <property type="entry name" value="PROTEIN/NUCLEIC ACID DEGLYCASE DJ-1-RELATED"/>
    <property type="match status" value="1"/>
</dbReference>
<dbReference type="GeneID" id="10288372"/>
<dbReference type="KEGG" id="vmo:VMUT_0720"/>
<keyword evidence="3" id="KW-1185">Reference proteome</keyword>
<dbReference type="EMBL" id="CP002529">
    <property type="protein sequence ID" value="ADY00931.1"/>
    <property type="molecule type" value="Genomic_DNA"/>
</dbReference>
<name>F0QW07_VULM7</name>
<accession>F0QW07</accession>
<dbReference type="Gene3D" id="3.40.50.880">
    <property type="match status" value="1"/>
</dbReference>
<dbReference type="Proteomes" id="UP000007485">
    <property type="component" value="Chromosome"/>
</dbReference>
<protein>
    <recommendedName>
        <fullName evidence="1">DJ-1/PfpI domain-containing protein</fullName>
    </recommendedName>
</protein>
<organism evidence="2 3">
    <name type="scientific">Vulcanisaeta moutnovskia (strain 768-28)</name>
    <dbReference type="NCBI Taxonomy" id="985053"/>
    <lineage>
        <taxon>Archaea</taxon>
        <taxon>Thermoproteota</taxon>
        <taxon>Thermoprotei</taxon>
        <taxon>Thermoproteales</taxon>
        <taxon>Thermoproteaceae</taxon>
        <taxon>Vulcanisaeta</taxon>
    </lineage>
</organism>
<dbReference type="OrthoDB" id="26509at2157"/>
<feature type="domain" description="DJ-1/PfpI" evidence="1">
    <location>
        <begin position="1"/>
        <end position="163"/>
    </location>
</feature>